<dbReference type="PROSITE" id="PS00018">
    <property type="entry name" value="EF_HAND_1"/>
    <property type="match status" value="1"/>
</dbReference>
<dbReference type="InterPro" id="IPR029030">
    <property type="entry name" value="Caspase-like_dom_sf"/>
</dbReference>
<feature type="domain" description="Peptidase C14 caspase" evidence="1">
    <location>
        <begin position="4"/>
        <end position="225"/>
    </location>
</feature>
<organism evidence="2 3">
    <name type="scientific">Actinoplanes oblitus</name>
    <dbReference type="NCBI Taxonomy" id="3040509"/>
    <lineage>
        <taxon>Bacteria</taxon>
        <taxon>Bacillati</taxon>
        <taxon>Actinomycetota</taxon>
        <taxon>Actinomycetes</taxon>
        <taxon>Micromonosporales</taxon>
        <taxon>Micromonosporaceae</taxon>
        <taxon>Actinoplanes</taxon>
    </lineage>
</organism>
<dbReference type="InterPro" id="IPR018247">
    <property type="entry name" value="EF_Hand_1_Ca_BS"/>
</dbReference>
<dbReference type="Gene3D" id="2.60.120.560">
    <property type="entry name" value="Exo-inulinase, domain 1"/>
    <property type="match status" value="1"/>
</dbReference>
<evidence type="ECO:0000313" key="3">
    <source>
        <dbReference type="Proteomes" id="UP001240150"/>
    </source>
</evidence>
<dbReference type="EMBL" id="CP126980">
    <property type="protein sequence ID" value="WIN00453.1"/>
    <property type="molecule type" value="Genomic_DNA"/>
</dbReference>
<protein>
    <submittedName>
        <fullName evidence="2">Caspase family protein</fullName>
    </submittedName>
</protein>
<dbReference type="PANTHER" id="PTHR22576:SF37">
    <property type="entry name" value="MUCOSA-ASSOCIATED LYMPHOID TISSUE LYMPHOMA TRANSLOCATION PROTEIN 1"/>
    <property type="match status" value="1"/>
</dbReference>
<evidence type="ECO:0000259" key="1">
    <source>
        <dbReference type="Pfam" id="PF00656"/>
    </source>
</evidence>
<reference evidence="2 3" key="1">
    <citation type="submission" date="2023-06" db="EMBL/GenBank/DDBJ databases">
        <authorList>
            <person name="Yushchuk O."/>
            <person name="Binda E."/>
            <person name="Ruckert-Reed C."/>
            <person name="Fedorenko V."/>
            <person name="Kalinowski J."/>
            <person name="Marinelli F."/>
        </authorList>
    </citation>
    <scope>NUCLEOTIDE SEQUENCE [LARGE SCALE GENOMIC DNA]</scope>
    <source>
        <strain evidence="2 3">NRRL 3884</strain>
    </source>
</reference>
<sequence>MSGRREALIIAVHEYEDPGLSRLRAPSHDADALARVLGDRDIGGFHVRQLRNEPAHTASEALEDFFADRDRDDVLLVYFSGHGLKDEDGTLHLAAANTKVHRLAATSVSAAFLNQQMNRSRSRRIVLILDCCYAGAFARGLTPRGAADVGIDEQFGGCGRAVITSSNAMEYSFEENRLTKGTDRTAGPSVFTSVLVHGLETGSADRDGDGVVTLDEIYDYVYTGVREITPHQTPSKWMFDMQGSLHIARRATGPVAETPPVSGRPSRRTRWRWAAAALTVGGLLAGIITATQRHSAQPSPSPAPAAASALPAGPVLFHDDFTTKKGGWADDGAAASHGGYYMSDAYRFQNRTPGSLWGSSPRSAAAVYPTAPSNIRISVWARWSAPDDLAWFGVTCRVVGDRDAYHLLLTDGEAHIVKMVDENPQFPALADGRVPGVDLRAGVRLQADCTTAPAGNATKLVLWANGRPVLEATDSTAPLRSGTVGVAVEMHPSARGAEAEFKDFTVTQL</sequence>
<gene>
    <name evidence="2" type="ORF">ACTOB_004162</name>
</gene>
<accession>A0ABY8WUC0</accession>
<dbReference type="SUPFAM" id="SSF52129">
    <property type="entry name" value="Caspase-like"/>
    <property type="match status" value="1"/>
</dbReference>
<dbReference type="RefSeq" id="WP_284921981.1">
    <property type="nucleotide sequence ID" value="NZ_CP126980.1"/>
</dbReference>
<dbReference type="Gene3D" id="3.40.50.1460">
    <property type="match status" value="1"/>
</dbReference>
<dbReference type="PANTHER" id="PTHR22576">
    <property type="entry name" value="MUCOSA ASSOCIATED LYMPHOID TISSUE LYMPHOMA TRANSLOCATION PROTEIN 1/PARACASPASE"/>
    <property type="match status" value="1"/>
</dbReference>
<dbReference type="InterPro" id="IPR052039">
    <property type="entry name" value="Caspase-related_regulators"/>
</dbReference>
<name>A0ABY8WUC0_9ACTN</name>
<dbReference type="NCBIfam" id="NF047832">
    <property type="entry name" value="caspase_w_EACC1"/>
    <property type="match status" value="1"/>
</dbReference>
<dbReference type="InterPro" id="IPR011600">
    <property type="entry name" value="Pept_C14_caspase"/>
</dbReference>
<proteinExistence type="predicted"/>
<dbReference type="Pfam" id="PF00656">
    <property type="entry name" value="Peptidase_C14"/>
    <property type="match status" value="1"/>
</dbReference>
<dbReference type="Proteomes" id="UP001240150">
    <property type="component" value="Chromosome"/>
</dbReference>
<evidence type="ECO:0000313" key="2">
    <source>
        <dbReference type="EMBL" id="WIN00453.1"/>
    </source>
</evidence>
<keyword evidence="3" id="KW-1185">Reference proteome</keyword>